<keyword evidence="7" id="KW-0496">Mitochondrion</keyword>
<dbReference type="InterPro" id="IPR020581">
    <property type="entry name" value="GDC_P"/>
</dbReference>
<dbReference type="GO" id="GO:0016594">
    <property type="term" value="F:glycine binding"/>
    <property type="evidence" value="ECO:0007669"/>
    <property type="project" value="TreeGrafter"/>
</dbReference>
<dbReference type="NCBIfam" id="TIGR00461">
    <property type="entry name" value="gcvP"/>
    <property type="match status" value="1"/>
</dbReference>
<dbReference type="Proteomes" id="UP000191285">
    <property type="component" value="Unassembled WGS sequence"/>
</dbReference>
<keyword evidence="7" id="KW-0809">Transit peptide</keyword>
<feature type="domain" description="Glycine cleavage system P-protein N-terminal" evidence="9">
    <location>
        <begin position="81"/>
        <end position="541"/>
    </location>
</feature>
<dbReference type="InterPro" id="IPR015421">
    <property type="entry name" value="PyrdxlP-dep_Trfase_major"/>
</dbReference>
<comment type="similarity">
    <text evidence="2 7">Belongs to the GcvP family.</text>
</comment>
<evidence type="ECO:0000256" key="5">
    <source>
        <dbReference type="ARBA" id="ARBA00049026"/>
    </source>
</evidence>
<dbReference type="OrthoDB" id="6537869at2759"/>
<evidence type="ECO:0000313" key="12">
    <source>
        <dbReference type="Proteomes" id="UP000191285"/>
    </source>
</evidence>
<dbReference type="Gene3D" id="3.40.640.10">
    <property type="entry name" value="Type I PLP-dependent aspartate aminotransferase-like (Major domain)"/>
    <property type="match status" value="2"/>
</dbReference>
<proteinExistence type="inferred from homology"/>
<keyword evidence="12" id="KW-1185">Reference proteome</keyword>
<evidence type="ECO:0000256" key="3">
    <source>
        <dbReference type="ARBA" id="ARBA00022898"/>
    </source>
</evidence>
<evidence type="ECO:0000259" key="10">
    <source>
        <dbReference type="Pfam" id="PF21478"/>
    </source>
</evidence>
<dbReference type="PANTHER" id="PTHR11773">
    <property type="entry name" value="GLYCINE DEHYDROGENASE, DECARBOXYLATING"/>
    <property type="match status" value="1"/>
</dbReference>
<dbReference type="CDD" id="cd00613">
    <property type="entry name" value="GDC-P"/>
    <property type="match status" value="2"/>
</dbReference>
<sequence>MAASLFALRGGRQLALRTRVRAGPSPVALRSVALSPFNGLRGVHTQKESPAVRRGVHSSSVNAHGDPHPPDVFQPLDTFPRRHIGPSPDAASQMLAVLDPPAASLDEFVKQVLPEDILSKKNLKITEPNADINLYRSEVQGGLGETDMLKLLDTYRKNIDISGNTYIGTGYYGTIVPPVILRNVLENPAWYTSYTPYQPEISQGRLESLLNFQTLSADLTGLPFANASVLDEATAAAEAMTMSFATMPASKQKKAEKSFVVSHLCHPQTIAVMRSRAEGFGINLVIGDVMADNFKLVKEQGDHLIGVLAQYPDTEGGVYDFQSLSDSIHGQGGTFSVATDLLALTVLKAPGEFGADIAFGNAQRLGVPMGFGGPHAAFFACADKYKRKVPGRVVGVSKDRSGNRALRLALQTREQHIRREKATSNICTAQALLANMTAMYAVYHGPVGLKSIAQRIVSMTALLREKLVALGYNVPVRSNTEGEAVFDTLAIELENPFEAEDLIVAAREKSIYLRRFGDNKVGISLDETVGRDEVKGILDVFASFKKVSPVQVDGTLSVTPLPASLERTSSFMTHPVFNTHHSETEMLRYIKHLESKDLSLAHSMIPLGSCTMKLNATTEMIPVSWPEFSQIHPFMPTENAKGYIQMIDDLEQQLAEITGMAEVTVQPNSGAQGEFAGLRVIKKFQEATGDGKRNVCLIPVSAHGTNPASAAMAGMRVVTIKCDTKTGNLDLADLKAKCEKHKDELAAFMITYPSTFGVYEPGAKEAIRLVHEHGGQVYMDGANMNAQIGLCSPGEIGADVCHLNLHKTFCIPHGGGGPGVGPIGVAEHLRPFLPSHPANDYLQTKRGETSSPPISAAPWGSASILPITFNYINMMGDRGLTHATKITLLNANYILARLKPHFPILYTNENGRCAHEFILDLRGFKETAGIEAIDVAKRLQDYGFHAPTMSWPVSNTLMIEPTESENKAELDRFCDALISIRQEIADVETGKQPREGNVLKNSPHTQRDLLANEWSRSYTRETAAYPLPWLLEKKFWPSVTRVDDAFGDQNLFCTCGPVEDSE</sequence>
<comment type="cofactor">
    <cofactor evidence="1 6 7">
        <name>pyridoxal 5'-phosphate</name>
        <dbReference type="ChEBI" id="CHEBI:597326"/>
    </cofactor>
</comment>
<dbReference type="FunFam" id="3.40.640.10:FF:000007">
    <property type="entry name" value="glycine dehydrogenase (Decarboxylating), mitochondrial"/>
    <property type="match status" value="1"/>
</dbReference>
<dbReference type="AlphaFoldDB" id="A0A1V6T7R9"/>
<evidence type="ECO:0000313" key="11">
    <source>
        <dbReference type="EMBL" id="OQE21929.1"/>
    </source>
</evidence>
<dbReference type="SUPFAM" id="SSF53383">
    <property type="entry name" value="PLP-dependent transferases"/>
    <property type="match status" value="2"/>
</dbReference>
<evidence type="ECO:0000256" key="8">
    <source>
        <dbReference type="SAM" id="MobiDB-lite"/>
    </source>
</evidence>
<evidence type="ECO:0000256" key="2">
    <source>
        <dbReference type="ARBA" id="ARBA00010756"/>
    </source>
</evidence>
<comment type="subcellular location">
    <subcellularLocation>
        <location evidence="7">Mitochondrion</location>
    </subcellularLocation>
</comment>
<dbReference type="NCBIfam" id="NF003346">
    <property type="entry name" value="PRK04366.1"/>
    <property type="match status" value="1"/>
</dbReference>
<dbReference type="Pfam" id="PF02347">
    <property type="entry name" value="GDC-P"/>
    <property type="match status" value="2"/>
</dbReference>
<dbReference type="InterPro" id="IPR003437">
    <property type="entry name" value="GcvP"/>
</dbReference>
<protein>
    <recommendedName>
        <fullName evidence="7">Glycine cleavage system P protein</fullName>
        <ecNumber evidence="7">1.4.4.2</ecNumber>
    </recommendedName>
</protein>
<dbReference type="GO" id="GO:0005960">
    <property type="term" value="C:glycine cleavage complex"/>
    <property type="evidence" value="ECO:0007669"/>
    <property type="project" value="TreeGrafter"/>
</dbReference>
<keyword evidence="3 6" id="KW-0663">Pyridoxal phosphate</keyword>
<feature type="domain" description="Glycine dehydrogenase C-terminal" evidence="10">
    <location>
        <begin position="883"/>
        <end position="1004"/>
    </location>
</feature>
<evidence type="ECO:0000256" key="7">
    <source>
        <dbReference type="RuleBase" id="RU364056"/>
    </source>
</evidence>
<feature type="domain" description="Glycine cleavage system P-protein N-terminal" evidence="9">
    <location>
        <begin position="574"/>
        <end position="832"/>
    </location>
</feature>
<dbReference type="InterPro" id="IPR049315">
    <property type="entry name" value="GDC-P_N"/>
</dbReference>
<dbReference type="PANTHER" id="PTHR11773:SF1">
    <property type="entry name" value="GLYCINE DEHYDROGENASE (DECARBOXYLATING), MITOCHONDRIAL"/>
    <property type="match status" value="1"/>
</dbReference>
<evidence type="ECO:0000256" key="4">
    <source>
        <dbReference type="ARBA" id="ARBA00023002"/>
    </source>
</evidence>
<dbReference type="InterPro" id="IPR015422">
    <property type="entry name" value="PyrdxlP-dep_Trfase_small"/>
</dbReference>
<dbReference type="GO" id="GO:0005739">
    <property type="term" value="C:mitochondrion"/>
    <property type="evidence" value="ECO:0007669"/>
    <property type="project" value="UniProtKB-SubCell"/>
</dbReference>
<dbReference type="STRING" id="303698.A0A1V6T7R9"/>
<dbReference type="EMBL" id="MLKD01000011">
    <property type="protein sequence ID" value="OQE21929.1"/>
    <property type="molecule type" value="Genomic_DNA"/>
</dbReference>
<name>A0A1V6T7R9_9EURO</name>
<comment type="function">
    <text evidence="7">The glycine cleavage system catalyzes the degradation of glycine.</text>
</comment>
<comment type="caution">
    <text evidence="11">The sequence shown here is derived from an EMBL/GenBank/DDBJ whole genome shotgun (WGS) entry which is preliminary data.</text>
</comment>
<organism evidence="11 12">
    <name type="scientific">Penicillium steckii</name>
    <dbReference type="NCBI Taxonomy" id="303698"/>
    <lineage>
        <taxon>Eukaryota</taxon>
        <taxon>Fungi</taxon>
        <taxon>Dikarya</taxon>
        <taxon>Ascomycota</taxon>
        <taxon>Pezizomycotina</taxon>
        <taxon>Eurotiomycetes</taxon>
        <taxon>Eurotiomycetidae</taxon>
        <taxon>Eurotiales</taxon>
        <taxon>Aspergillaceae</taxon>
        <taxon>Penicillium</taxon>
    </lineage>
</organism>
<dbReference type="GO" id="GO:0030170">
    <property type="term" value="F:pyridoxal phosphate binding"/>
    <property type="evidence" value="ECO:0007669"/>
    <property type="project" value="TreeGrafter"/>
</dbReference>
<dbReference type="FunFam" id="3.40.640.10:FF:000005">
    <property type="entry name" value="Glycine dehydrogenase (decarboxylating), mitochondrial"/>
    <property type="match status" value="1"/>
</dbReference>
<dbReference type="FunFam" id="3.90.1150.10:FF:000007">
    <property type="entry name" value="Glycine dehydrogenase (decarboxylating), mitochondrial"/>
    <property type="match status" value="1"/>
</dbReference>
<dbReference type="Gene3D" id="3.90.1150.10">
    <property type="entry name" value="Aspartate Aminotransferase, domain 1"/>
    <property type="match status" value="2"/>
</dbReference>
<accession>A0A1V6T7R9</accession>
<dbReference type="InterPro" id="IPR049316">
    <property type="entry name" value="GDC-P_C"/>
</dbReference>
<feature type="region of interest" description="Disordered" evidence="8">
    <location>
        <begin position="45"/>
        <end position="70"/>
    </location>
</feature>
<dbReference type="EC" id="1.4.4.2" evidence="7"/>
<reference evidence="12" key="1">
    <citation type="journal article" date="2017" name="Nat. Microbiol.">
        <title>Global analysis of biosynthetic gene clusters reveals vast potential of secondary metabolite production in Penicillium species.</title>
        <authorList>
            <person name="Nielsen J.C."/>
            <person name="Grijseels S."/>
            <person name="Prigent S."/>
            <person name="Ji B."/>
            <person name="Dainat J."/>
            <person name="Nielsen K.F."/>
            <person name="Frisvad J.C."/>
            <person name="Workman M."/>
            <person name="Nielsen J."/>
        </authorList>
    </citation>
    <scope>NUCLEOTIDE SEQUENCE [LARGE SCALE GENOMIC DNA]</scope>
    <source>
        <strain evidence="12">IBT 24891</strain>
    </source>
</reference>
<feature type="modified residue" description="N6-(pyridoxal phosphate)lysine" evidence="6">
    <location>
        <position position="807"/>
    </location>
</feature>
<dbReference type="Pfam" id="PF21478">
    <property type="entry name" value="GcvP2_C"/>
    <property type="match status" value="1"/>
</dbReference>
<dbReference type="InterPro" id="IPR015424">
    <property type="entry name" value="PyrdxlP-dep_Trfase"/>
</dbReference>
<evidence type="ECO:0000256" key="6">
    <source>
        <dbReference type="PIRSR" id="PIRSR603437-50"/>
    </source>
</evidence>
<dbReference type="GO" id="GO:0019464">
    <property type="term" value="P:glycine decarboxylation via glycine cleavage system"/>
    <property type="evidence" value="ECO:0007669"/>
    <property type="project" value="TreeGrafter"/>
</dbReference>
<evidence type="ECO:0000259" key="9">
    <source>
        <dbReference type="Pfam" id="PF02347"/>
    </source>
</evidence>
<keyword evidence="4 7" id="KW-0560">Oxidoreductase</keyword>
<gene>
    <name evidence="11" type="ORF">PENSTE_c011G04786</name>
</gene>
<dbReference type="GO" id="GO:0004375">
    <property type="term" value="F:glycine dehydrogenase (decarboxylating) activity"/>
    <property type="evidence" value="ECO:0007669"/>
    <property type="project" value="UniProtKB-UniRule"/>
</dbReference>
<evidence type="ECO:0000256" key="1">
    <source>
        <dbReference type="ARBA" id="ARBA00001933"/>
    </source>
</evidence>
<comment type="catalytic activity">
    <reaction evidence="5 7">
        <text>N(6)-[(R)-lipoyl]-L-lysyl-[glycine-cleavage complex H protein] + glycine + H(+) = N(6)-[(R)-S(8)-aminomethyldihydrolipoyl]-L-lysyl-[glycine-cleavage complex H protein] + CO2</text>
        <dbReference type="Rhea" id="RHEA:24304"/>
        <dbReference type="Rhea" id="RHEA-COMP:10494"/>
        <dbReference type="Rhea" id="RHEA-COMP:10495"/>
        <dbReference type="ChEBI" id="CHEBI:15378"/>
        <dbReference type="ChEBI" id="CHEBI:16526"/>
        <dbReference type="ChEBI" id="CHEBI:57305"/>
        <dbReference type="ChEBI" id="CHEBI:83099"/>
        <dbReference type="ChEBI" id="CHEBI:83143"/>
        <dbReference type="EC" id="1.4.4.2"/>
    </reaction>
</comment>
<comment type="subunit">
    <text evidence="7">The glycine cleavage system is composed of four proteins: P, T, L and H.</text>
</comment>